<dbReference type="Proteomes" id="UP000016569">
    <property type="component" value="Unassembled WGS sequence"/>
</dbReference>
<sequence>MPSIHNHQEPSPVRRRPPGRPHLFQHPKLTGVPAKQKAPVG</sequence>
<comment type="caution">
    <text evidence="2">The sequence shown here is derived from an EMBL/GenBank/DDBJ whole genome shotgun (WGS) entry which is preliminary data.</text>
</comment>
<evidence type="ECO:0000313" key="2">
    <source>
        <dbReference type="EMBL" id="GAD58845.1"/>
    </source>
</evidence>
<organism evidence="2 3">
    <name type="scientific">Brevundimonas abyssalis TAR-001</name>
    <dbReference type="NCBI Taxonomy" id="1391729"/>
    <lineage>
        <taxon>Bacteria</taxon>
        <taxon>Pseudomonadati</taxon>
        <taxon>Pseudomonadota</taxon>
        <taxon>Alphaproteobacteria</taxon>
        <taxon>Caulobacterales</taxon>
        <taxon>Caulobacteraceae</taxon>
        <taxon>Brevundimonas</taxon>
    </lineage>
</organism>
<gene>
    <name evidence="2" type="ORF">MBEBAB_1095</name>
</gene>
<proteinExistence type="predicted"/>
<dbReference type="EMBL" id="BATC01000013">
    <property type="protein sequence ID" value="GAD58845.1"/>
    <property type="molecule type" value="Genomic_DNA"/>
</dbReference>
<accession>A0A8E0NBD0</accession>
<reference evidence="3" key="1">
    <citation type="journal article" date="2013" name="Genome Announc.">
        <title>Draft Genome Sequence of the Dimorphic Prosthecate Bacterium Brevundimonas abyssalis TAR-001T.</title>
        <authorList>
            <person name="Tsubouchi T."/>
            <person name="Nishi S."/>
            <person name="Usui K."/>
            <person name="Shimane Y."/>
            <person name="Takaki Y."/>
            <person name="Maruyama T."/>
            <person name="Hatada Y."/>
        </authorList>
    </citation>
    <scope>NUCLEOTIDE SEQUENCE [LARGE SCALE GENOMIC DNA]</scope>
    <source>
        <strain evidence="3">TAR-001</strain>
    </source>
</reference>
<evidence type="ECO:0000313" key="3">
    <source>
        <dbReference type="Proteomes" id="UP000016569"/>
    </source>
</evidence>
<keyword evidence="3" id="KW-1185">Reference proteome</keyword>
<feature type="region of interest" description="Disordered" evidence="1">
    <location>
        <begin position="1"/>
        <end position="41"/>
    </location>
</feature>
<feature type="compositionally biased region" description="Basic residues" evidence="1">
    <location>
        <begin position="13"/>
        <end position="25"/>
    </location>
</feature>
<protein>
    <submittedName>
        <fullName evidence="2">Uncharacterized protein</fullName>
    </submittedName>
</protein>
<name>A0A8E0NBD0_9CAUL</name>
<dbReference type="AlphaFoldDB" id="A0A8E0NBD0"/>
<evidence type="ECO:0000256" key="1">
    <source>
        <dbReference type="SAM" id="MobiDB-lite"/>
    </source>
</evidence>